<gene>
    <name evidence="1" type="ORF">CVM52_25495</name>
</gene>
<dbReference type="InterPro" id="IPR029063">
    <property type="entry name" value="SAM-dependent_MTases_sf"/>
</dbReference>
<dbReference type="AlphaFoldDB" id="A0A2M8ITF1"/>
<sequence>MSGFSDSDLTRDSFIGGRVWLWQPRRGYRAGVDPVLLAAAVPARPGQRVLELGC</sequence>
<keyword evidence="1" id="KW-0808">Transferase</keyword>
<name>A0A2M8ITF1_9RHOB</name>
<reference evidence="1 2" key="1">
    <citation type="journal article" date="2018" name="Int. J. Syst. Evol. Microbiol.">
        <title>Pseudooceanicola lipolyticus sp. nov., a marine alphaproteobacterium, reclassification of Oceanicola flagellatus as Pseudooceanicola flagellatus comb. nov. and emended description of the genus Pseudooceanicola.</title>
        <authorList>
            <person name="Huang M.-M."/>
            <person name="Guo L.-L."/>
            <person name="Wu Y.-H."/>
            <person name="Lai Q.-L."/>
            <person name="Shao Z.-Z."/>
            <person name="Wang C.-S."/>
            <person name="Wu M."/>
            <person name="Xu X.-W."/>
        </authorList>
    </citation>
    <scope>NUCLEOTIDE SEQUENCE [LARGE SCALE GENOMIC DNA]</scope>
    <source>
        <strain evidence="1 2">157</strain>
    </source>
</reference>
<organism evidence="1 2">
    <name type="scientific">Pseudooceanicola lipolyticus</name>
    <dbReference type="NCBI Taxonomy" id="2029104"/>
    <lineage>
        <taxon>Bacteria</taxon>
        <taxon>Pseudomonadati</taxon>
        <taxon>Pseudomonadota</taxon>
        <taxon>Alphaproteobacteria</taxon>
        <taxon>Rhodobacterales</taxon>
        <taxon>Paracoccaceae</taxon>
        <taxon>Pseudooceanicola</taxon>
    </lineage>
</organism>
<dbReference type="GO" id="GO:0008168">
    <property type="term" value="F:methyltransferase activity"/>
    <property type="evidence" value="ECO:0007669"/>
    <property type="project" value="UniProtKB-KW"/>
</dbReference>
<evidence type="ECO:0000313" key="2">
    <source>
        <dbReference type="Proteomes" id="UP000231553"/>
    </source>
</evidence>
<dbReference type="Proteomes" id="UP000231553">
    <property type="component" value="Unassembled WGS sequence"/>
</dbReference>
<feature type="non-terminal residue" evidence="1">
    <location>
        <position position="54"/>
    </location>
</feature>
<evidence type="ECO:0000313" key="1">
    <source>
        <dbReference type="EMBL" id="PJE33810.1"/>
    </source>
</evidence>
<accession>A0A2M8ITF1</accession>
<keyword evidence="2" id="KW-1185">Reference proteome</keyword>
<comment type="caution">
    <text evidence="1">The sequence shown here is derived from an EMBL/GenBank/DDBJ whole genome shotgun (WGS) entry which is preliminary data.</text>
</comment>
<keyword evidence="1" id="KW-0489">Methyltransferase</keyword>
<proteinExistence type="predicted"/>
<protein>
    <submittedName>
        <fullName evidence="1">Methyltransferase</fullName>
    </submittedName>
</protein>
<dbReference type="GO" id="GO:0032259">
    <property type="term" value="P:methylation"/>
    <property type="evidence" value="ECO:0007669"/>
    <property type="project" value="UniProtKB-KW"/>
</dbReference>
<dbReference type="Gene3D" id="3.40.50.150">
    <property type="entry name" value="Vaccinia Virus protein VP39"/>
    <property type="match status" value="1"/>
</dbReference>
<dbReference type="EMBL" id="PGTB01000321">
    <property type="protein sequence ID" value="PJE33810.1"/>
    <property type="molecule type" value="Genomic_DNA"/>
</dbReference>